<name>A0ACB9CDR7_9ASTR</name>
<reference evidence="2" key="1">
    <citation type="journal article" date="2022" name="Mol. Ecol. Resour.">
        <title>The genomes of chicory, endive, great burdock and yacon provide insights into Asteraceae palaeo-polyploidization history and plant inulin production.</title>
        <authorList>
            <person name="Fan W."/>
            <person name="Wang S."/>
            <person name="Wang H."/>
            <person name="Wang A."/>
            <person name="Jiang F."/>
            <person name="Liu H."/>
            <person name="Zhao H."/>
            <person name="Xu D."/>
            <person name="Zhang Y."/>
        </authorList>
    </citation>
    <scope>NUCLEOTIDE SEQUENCE [LARGE SCALE GENOMIC DNA]</scope>
    <source>
        <strain evidence="2">cv. Yunnan</strain>
    </source>
</reference>
<protein>
    <submittedName>
        <fullName evidence="1">Uncharacterized protein</fullName>
    </submittedName>
</protein>
<accession>A0ACB9CDR7</accession>
<sequence>MSYPDDMKIDIPLRQCSLIKDASFWQQDIAVVTKWDFSYGFPQDLASTSTKSTFEEKFLSQQPQAPVSLVSVAIKIFCICES</sequence>
<evidence type="ECO:0000313" key="1">
    <source>
        <dbReference type="EMBL" id="KAI3732400.1"/>
    </source>
</evidence>
<gene>
    <name evidence="1" type="ORF">L1987_63605</name>
</gene>
<proteinExistence type="predicted"/>
<comment type="caution">
    <text evidence="1">The sequence shown here is derived from an EMBL/GenBank/DDBJ whole genome shotgun (WGS) entry which is preliminary data.</text>
</comment>
<reference evidence="1 2" key="2">
    <citation type="journal article" date="2022" name="Mol. Ecol. Resour.">
        <title>The genomes of chicory, endive, great burdock and yacon provide insights into Asteraceae paleo-polyploidization history and plant inulin production.</title>
        <authorList>
            <person name="Fan W."/>
            <person name="Wang S."/>
            <person name="Wang H."/>
            <person name="Wang A."/>
            <person name="Jiang F."/>
            <person name="Liu H."/>
            <person name="Zhao H."/>
            <person name="Xu D."/>
            <person name="Zhang Y."/>
        </authorList>
    </citation>
    <scope>NUCLEOTIDE SEQUENCE [LARGE SCALE GENOMIC DNA]</scope>
    <source>
        <strain evidence="2">cv. Yunnan</strain>
        <tissue evidence="1">Leaves</tissue>
    </source>
</reference>
<evidence type="ECO:0000313" key="2">
    <source>
        <dbReference type="Proteomes" id="UP001056120"/>
    </source>
</evidence>
<dbReference type="Proteomes" id="UP001056120">
    <property type="component" value="Linkage Group LG21"/>
</dbReference>
<keyword evidence="2" id="KW-1185">Reference proteome</keyword>
<organism evidence="1 2">
    <name type="scientific">Smallanthus sonchifolius</name>
    <dbReference type="NCBI Taxonomy" id="185202"/>
    <lineage>
        <taxon>Eukaryota</taxon>
        <taxon>Viridiplantae</taxon>
        <taxon>Streptophyta</taxon>
        <taxon>Embryophyta</taxon>
        <taxon>Tracheophyta</taxon>
        <taxon>Spermatophyta</taxon>
        <taxon>Magnoliopsida</taxon>
        <taxon>eudicotyledons</taxon>
        <taxon>Gunneridae</taxon>
        <taxon>Pentapetalae</taxon>
        <taxon>asterids</taxon>
        <taxon>campanulids</taxon>
        <taxon>Asterales</taxon>
        <taxon>Asteraceae</taxon>
        <taxon>Asteroideae</taxon>
        <taxon>Heliantheae alliance</taxon>
        <taxon>Millerieae</taxon>
        <taxon>Smallanthus</taxon>
    </lineage>
</organism>
<dbReference type="EMBL" id="CM042038">
    <property type="protein sequence ID" value="KAI3732400.1"/>
    <property type="molecule type" value="Genomic_DNA"/>
</dbReference>